<proteinExistence type="predicted"/>
<organism evidence="3 4">
    <name type="scientific">Paraburkholderia phenazinium</name>
    <dbReference type="NCBI Taxonomy" id="60549"/>
    <lineage>
        <taxon>Bacteria</taxon>
        <taxon>Pseudomonadati</taxon>
        <taxon>Pseudomonadota</taxon>
        <taxon>Betaproteobacteria</taxon>
        <taxon>Burkholderiales</taxon>
        <taxon>Burkholderiaceae</taxon>
        <taxon>Paraburkholderia</taxon>
    </lineage>
</organism>
<dbReference type="NCBIfam" id="NF041492">
    <property type="entry name" value="MobF"/>
    <property type="match status" value="1"/>
</dbReference>
<evidence type="ECO:0000313" key="3">
    <source>
        <dbReference type="EMBL" id="SDG92213.1"/>
    </source>
</evidence>
<dbReference type="InterPro" id="IPR014862">
    <property type="entry name" value="TrwC"/>
</dbReference>
<dbReference type="Proteomes" id="UP000199706">
    <property type="component" value="Unassembled WGS sequence"/>
</dbReference>
<dbReference type="SUPFAM" id="SSF55464">
    <property type="entry name" value="Origin of replication-binding domain, RBD-like"/>
    <property type="match status" value="1"/>
</dbReference>
<dbReference type="Gene3D" id="3.40.50.300">
    <property type="entry name" value="P-loop containing nucleotide triphosphate hydrolases"/>
    <property type="match status" value="1"/>
</dbReference>
<dbReference type="AlphaFoldDB" id="A0A1G7Y7B7"/>
<dbReference type="Pfam" id="PF13604">
    <property type="entry name" value="AAA_30"/>
    <property type="match status" value="1"/>
</dbReference>
<dbReference type="EMBL" id="FNCJ01000006">
    <property type="protein sequence ID" value="SDG92213.1"/>
    <property type="molecule type" value="Genomic_DNA"/>
</dbReference>
<evidence type="ECO:0000259" key="2">
    <source>
        <dbReference type="Pfam" id="PF08751"/>
    </source>
</evidence>
<dbReference type="RefSeq" id="WP_090685353.1">
    <property type="nucleotide sequence ID" value="NZ_FNCJ01000006.1"/>
</dbReference>
<feature type="region of interest" description="Disordered" evidence="1">
    <location>
        <begin position="966"/>
        <end position="1011"/>
    </location>
</feature>
<name>A0A1G7Y7B7_9BURK</name>
<reference evidence="3 4" key="1">
    <citation type="submission" date="2016-10" db="EMBL/GenBank/DDBJ databases">
        <authorList>
            <person name="de Groot N.N."/>
        </authorList>
    </citation>
    <scope>NUCLEOTIDE SEQUENCE [LARGE SCALE GENOMIC DNA]</scope>
    <source>
        <strain evidence="3 4">LMG 2247</strain>
    </source>
</reference>
<dbReference type="SUPFAM" id="SSF52540">
    <property type="entry name" value="P-loop containing nucleoside triphosphate hydrolases"/>
    <property type="match status" value="2"/>
</dbReference>
<feature type="region of interest" description="Disordered" evidence="1">
    <location>
        <begin position="1092"/>
        <end position="1125"/>
    </location>
</feature>
<evidence type="ECO:0000313" key="4">
    <source>
        <dbReference type="Proteomes" id="UP000199706"/>
    </source>
</evidence>
<dbReference type="OrthoDB" id="1634048at2"/>
<dbReference type="Pfam" id="PF08751">
    <property type="entry name" value="TrwC"/>
    <property type="match status" value="1"/>
</dbReference>
<accession>A0A1G7Y7B7</accession>
<feature type="compositionally biased region" description="Basic and acidic residues" evidence="1">
    <location>
        <begin position="1028"/>
        <end position="1043"/>
    </location>
</feature>
<protein>
    <submittedName>
        <fullName evidence="3">Conjugative relaxase domain-containing protein, TrwC/TraI family</fullName>
    </submittedName>
</protein>
<feature type="compositionally biased region" description="Basic and acidic residues" evidence="1">
    <location>
        <begin position="993"/>
        <end position="1004"/>
    </location>
</feature>
<sequence length="1125" mass="124599">MLTSVPLSPRGHDKNGNNIINYFLAKEARYYVNEITGLVENQTRWFGKGTEALGLSGHVDERTLLNLLNGKLPDGTKGVQNVGKAGRRAAFDLCVTEDKSVSMLMADPTATPEEREAIIAAHQRAAAKMMAFVEQELYARIGKAGCQIVSDVGMIAAAVTHFSNRDLDPNLHTHFMLMNMVTWRDAEGKLHVTTFENSTLMAIKHAAGAVHRNEMAREMQGMGYKVNKHIQLDAKGRETGDVFYRVAGIDDFSRNAHSKRRMAILAYMEAHPDATEDVAAAATRKDKDEPTIQELRKLWAKEFQERRANFPNVYQSVAELKGEVVTSNLSHKDLTPVKGVKAMQDMNPKSDAEVLAKIHEPSSLFNRYELMKQVAFEYVGRLDMRGVIAKTDEILNDLKQVLAFEHDPKTGLARYASKAMVDLEANILKKAAARADEANIRLSKDQVDEGLAKFKKAKPHLILSEEQEGSVRYICSNTGGCAIISGRAGTGKTTSFIATKITWEAAGGTIIGVSDGWKAAKKLQSESGVESYSTQTTLHRIKTGKLILDSRTMLCVDEAGMQTSQSIAKLQDLCDAAGAKLVLMGDHLQLQPVGAGSGFRIMQRTISDHALTDIRRQRSSDDRLTANMLYDEKNGAKIFERYLKNGHIRTAETEQEARAMLVRDYFKTEGVVEPETVMLRVNGQMREVEVAPNDQLVFSAGNKTLGIAANDTAEVKAMTWREDGKGLLMEVEVVPSDLTKTKHTVTIDTATFQDFNRDYAQTLVICGTNKEVQEMNDEIRAGFKERGILGDQDHRVRLIVNREWRQVKMATGDKVMFSEKHDWLGVVNGEGGIITALKPSSDGKSHLMTIRLVSEIPEQNGRYVSFDTKDMPDMTLAYSGSVHKSQGQSINKTLHFVGEAGLHMVNNQSALVAFTREKREYGMYGRTDDLLGNIQEDGARHGGIMNQLVEQALNVTTMDVQQITREKAEQVVPQQRGQRSTRPRGIPISTEPVTREEQRADAKAKGIAQAAQAEDAARKRLAAGTAHVNEELRTREAANERDAQATQRQSGFVQAAPDLAALAARRAAARTAYEARQKAEAQVAARRAAEQAAAQKTVQERKLEAQRQAQLAWERENQRSVGRSR</sequence>
<gene>
    <name evidence="3" type="ORF">SAMN05216466_10663</name>
</gene>
<feature type="region of interest" description="Disordered" evidence="1">
    <location>
        <begin position="1028"/>
        <end position="1051"/>
    </location>
</feature>
<evidence type="ECO:0000256" key="1">
    <source>
        <dbReference type="SAM" id="MobiDB-lite"/>
    </source>
</evidence>
<feature type="domain" description="TrwC relaxase" evidence="2">
    <location>
        <begin position="20"/>
        <end position="305"/>
    </location>
</feature>
<dbReference type="InterPro" id="IPR027417">
    <property type="entry name" value="P-loop_NTPase"/>
</dbReference>